<feature type="transmembrane region" description="Helical" evidence="9">
    <location>
        <begin position="257"/>
        <end position="279"/>
    </location>
</feature>
<evidence type="ECO:0000256" key="4">
    <source>
        <dbReference type="ARBA" id="ARBA00022475"/>
    </source>
</evidence>
<accession>A0A6I3IUR7</accession>
<evidence type="ECO:0000256" key="5">
    <source>
        <dbReference type="ARBA" id="ARBA00022519"/>
    </source>
</evidence>
<feature type="transmembrane region" description="Helical" evidence="9">
    <location>
        <begin position="41"/>
        <end position="63"/>
    </location>
</feature>
<organism evidence="11 12">
    <name type="scientific">Arsenicicoccus cauae</name>
    <dbReference type="NCBI Taxonomy" id="2663847"/>
    <lineage>
        <taxon>Bacteria</taxon>
        <taxon>Bacillati</taxon>
        <taxon>Actinomycetota</taxon>
        <taxon>Actinomycetes</taxon>
        <taxon>Micrococcales</taxon>
        <taxon>Intrasporangiaceae</taxon>
        <taxon>Arsenicicoccus</taxon>
    </lineage>
</organism>
<reference evidence="11 12" key="1">
    <citation type="submission" date="2019-11" db="EMBL/GenBank/DDBJ databases">
        <title>Whole genome sequencing identifies a novel species of the genus Arsenicicoccus isolated from human blood.</title>
        <authorList>
            <person name="Jeong J.H."/>
            <person name="Kweon O.J."/>
            <person name="Kim H.R."/>
            <person name="Kim T.-H."/>
            <person name="Ha S.-M."/>
            <person name="Lee M.-K."/>
        </authorList>
    </citation>
    <scope>NUCLEOTIDE SEQUENCE [LARGE SCALE GENOMIC DNA]</scope>
    <source>
        <strain evidence="11 12">MKL-02</strain>
    </source>
</reference>
<gene>
    <name evidence="11" type="ORF">GGG17_10010</name>
</gene>
<keyword evidence="3 9" id="KW-0813">Transport</keyword>
<evidence type="ECO:0000256" key="9">
    <source>
        <dbReference type="RuleBase" id="RU361157"/>
    </source>
</evidence>
<comment type="subcellular location">
    <subcellularLocation>
        <location evidence="1">Cell inner membrane</location>
        <topology evidence="1">Multi-pass membrane protein</topology>
    </subcellularLocation>
    <subcellularLocation>
        <location evidence="9">Cell membrane</location>
        <topology evidence="9">Multi-pass membrane protein</topology>
    </subcellularLocation>
</comment>
<keyword evidence="7 9" id="KW-1133">Transmembrane helix</keyword>
<dbReference type="PANTHER" id="PTHR30413:SF8">
    <property type="entry name" value="TRANSPORT PERMEASE PROTEIN"/>
    <property type="match status" value="1"/>
</dbReference>
<feature type="transmembrane region" description="Helical" evidence="9">
    <location>
        <begin position="186"/>
        <end position="204"/>
    </location>
</feature>
<keyword evidence="4 9" id="KW-1003">Cell membrane</keyword>
<sequence length="290" mass="32517">MTAQPFREPGHSAGLLEIPKWRFLLRLLVRKELRVRYRGSALGLLWSYVKPAVQIVVFYLALGKFLRLEESIPNYVIYMFGGIVMINFFNEVFGNTTKSIVWNADLVKKIYLPRELFPVASVWVAFVHFVPQLLVLLVGALIAGWRPGPLNLLAGLGCVTIVGVLALGMGLLFGSMNVLFRDAENFVDLIVMVATWLSPVLYTWQKVHDEVPGWAWTIYQANPLTAAVELAHYAFWIPTSGVVPAGQDAAVLMPPHWVWWSALGLAVSSLVLLLGQLVFRRLEGRFAQEL</sequence>
<evidence type="ECO:0000259" key="10">
    <source>
        <dbReference type="PROSITE" id="PS51012"/>
    </source>
</evidence>
<proteinExistence type="inferred from homology"/>
<evidence type="ECO:0000256" key="6">
    <source>
        <dbReference type="ARBA" id="ARBA00022692"/>
    </source>
</evidence>
<dbReference type="EMBL" id="WLVL01000037">
    <property type="protein sequence ID" value="MTB72299.1"/>
    <property type="molecule type" value="Genomic_DNA"/>
</dbReference>
<keyword evidence="8 9" id="KW-0472">Membrane</keyword>
<feature type="transmembrane region" description="Helical" evidence="9">
    <location>
        <begin position="151"/>
        <end position="174"/>
    </location>
</feature>
<comment type="similarity">
    <text evidence="2 9">Belongs to the ABC-2 integral membrane protein family.</text>
</comment>
<evidence type="ECO:0000256" key="7">
    <source>
        <dbReference type="ARBA" id="ARBA00022989"/>
    </source>
</evidence>
<evidence type="ECO:0000256" key="1">
    <source>
        <dbReference type="ARBA" id="ARBA00004429"/>
    </source>
</evidence>
<evidence type="ECO:0000313" key="12">
    <source>
        <dbReference type="Proteomes" id="UP000431092"/>
    </source>
</evidence>
<evidence type="ECO:0000313" key="11">
    <source>
        <dbReference type="EMBL" id="MTB72299.1"/>
    </source>
</evidence>
<evidence type="ECO:0000256" key="2">
    <source>
        <dbReference type="ARBA" id="ARBA00007783"/>
    </source>
</evidence>
<evidence type="ECO:0000256" key="8">
    <source>
        <dbReference type="ARBA" id="ARBA00023136"/>
    </source>
</evidence>
<dbReference type="PANTHER" id="PTHR30413">
    <property type="entry name" value="INNER MEMBRANE TRANSPORT PERMEASE"/>
    <property type="match status" value="1"/>
</dbReference>
<keyword evidence="5" id="KW-0997">Cell inner membrane</keyword>
<name>A0A6I3IUR7_9MICO</name>
<dbReference type="Pfam" id="PF01061">
    <property type="entry name" value="ABC2_membrane"/>
    <property type="match status" value="1"/>
</dbReference>
<dbReference type="InterPro" id="IPR013525">
    <property type="entry name" value="ABC2_TM"/>
</dbReference>
<keyword evidence="12" id="KW-1185">Reference proteome</keyword>
<keyword evidence="6 9" id="KW-0812">Transmembrane</keyword>
<dbReference type="InterPro" id="IPR047817">
    <property type="entry name" value="ABC2_TM_bact-type"/>
</dbReference>
<dbReference type="GO" id="GO:0015920">
    <property type="term" value="P:lipopolysaccharide transport"/>
    <property type="evidence" value="ECO:0007669"/>
    <property type="project" value="TreeGrafter"/>
</dbReference>
<feature type="transmembrane region" description="Helical" evidence="9">
    <location>
        <begin position="75"/>
        <end position="95"/>
    </location>
</feature>
<dbReference type="AlphaFoldDB" id="A0A6I3IUR7"/>
<evidence type="ECO:0000256" key="3">
    <source>
        <dbReference type="ARBA" id="ARBA00022448"/>
    </source>
</evidence>
<comment type="caution">
    <text evidence="11">The sequence shown here is derived from an EMBL/GenBank/DDBJ whole genome shotgun (WGS) entry which is preliminary data.</text>
</comment>
<dbReference type="PROSITE" id="PS51012">
    <property type="entry name" value="ABC_TM2"/>
    <property type="match status" value="1"/>
</dbReference>
<feature type="domain" description="ABC transmembrane type-2" evidence="10">
    <location>
        <begin position="42"/>
        <end position="282"/>
    </location>
</feature>
<feature type="transmembrane region" description="Helical" evidence="9">
    <location>
        <begin position="116"/>
        <end position="145"/>
    </location>
</feature>
<dbReference type="GO" id="GO:0005886">
    <property type="term" value="C:plasma membrane"/>
    <property type="evidence" value="ECO:0007669"/>
    <property type="project" value="UniProtKB-SubCell"/>
</dbReference>
<dbReference type="GO" id="GO:0140359">
    <property type="term" value="F:ABC-type transporter activity"/>
    <property type="evidence" value="ECO:0007669"/>
    <property type="project" value="InterPro"/>
</dbReference>
<protein>
    <recommendedName>
        <fullName evidence="9">Transport permease protein</fullName>
    </recommendedName>
</protein>
<dbReference type="Proteomes" id="UP000431092">
    <property type="component" value="Unassembled WGS sequence"/>
</dbReference>